<dbReference type="PANTHER" id="PTHR21686:SF12">
    <property type="entry name" value="DEOXYNUCLEOTIDYLTRANSFERASE TERMINAL-INTERACTING PROTEIN 2"/>
    <property type="match status" value="1"/>
</dbReference>
<dbReference type="OrthoDB" id="427886at2759"/>
<gene>
    <name evidence="5" type="ORF">BCR39DRAFT_529116</name>
</gene>
<evidence type="ECO:0000313" key="5">
    <source>
        <dbReference type="EMBL" id="ORY30600.1"/>
    </source>
</evidence>
<dbReference type="InParanoid" id="A0A1Y2B7T7"/>
<evidence type="ECO:0000259" key="4">
    <source>
        <dbReference type="Pfam" id="PF08698"/>
    </source>
</evidence>
<name>A0A1Y2B7T7_9TREE</name>
<feature type="compositionally biased region" description="Polar residues" evidence="3">
    <location>
        <begin position="15"/>
        <end position="39"/>
    </location>
</feature>
<feature type="compositionally biased region" description="Basic and acidic residues" evidence="3">
    <location>
        <begin position="86"/>
        <end position="100"/>
    </location>
</feature>
<dbReference type="GO" id="GO:0005730">
    <property type="term" value="C:nucleolus"/>
    <property type="evidence" value="ECO:0007669"/>
    <property type="project" value="UniProtKB-SubCell"/>
</dbReference>
<feature type="region of interest" description="Disordered" evidence="3">
    <location>
        <begin position="266"/>
        <end position="369"/>
    </location>
</feature>
<dbReference type="PANTHER" id="PTHR21686">
    <property type="entry name" value="DEOXYNUCLEOTIDYLTRANSFERASE TERMINAL-INTERACTING PROTEIN 2"/>
    <property type="match status" value="1"/>
</dbReference>
<evidence type="ECO:0000256" key="2">
    <source>
        <dbReference type="ARBA" id="ARBA00023242"/>
    </source>
</evidence>
<dbReference type="AlphaFoldDB" id="A0A1Y2B7T7"/>
<comment type="caution">
    <text evidence="5">The sequence shown here is derived from an EMBL/GenBank/DDBJ whole genome shotgun (WGS) entry which is preliminary data.</text>
</comment>
<feature type="compositionally biased region" description="Acidic residues" evidence="3">
    <location>
        <begin position="198"/>
        <end position="232"/>
    </location>
</feature>
<sequence length="470" mass="51587">MPSTRRSLSHPATPLSVSITPKPTSSRHTPRSASRTPSVQVHHHKTADELALEEAEEMLHSPLASSSRFSTVGTSSSAREARHRHLEQVRAEKEHDREDIDNAESEGDATQVEVAEVNDGRKRFNGGDSRTQEPDETTEGDEVEELAVPDNEEVNTASLSAQDRSSPETTSPPFREPRADDSDPTIGDSSSDSASSESDSEVETSSEDDDDSESDGSSETSDTDDSDEEDERMEALLQAAKTAAKAKQEQAHSRIEVAVAEELDGVLQFDGTEGETHKEKREAPIPDLSIPNLPAPHLSFIADGSAKAPTAAPKVPNAALRKSAEGLELDDRPYEKEPSKREKAAQPKKASASELWATIPAPRSDTLPQMKRDYQALSLANSLDPKRFMKGGNKAGKVPERFAIGTMVEQPRHMQDTTQQRERKYKPGQVVQGLVQDEVVGSYAKRKYGDLQYTRMDNGRGKGWKKRTKW</sequence>
<dbReference type="Pfam" id="PF08698">
    <property type="entry name" value="Fcf2"/>
    <property type="match status" value="1"/>
</dbReference>
<dbReference type="GO" id="GO:0003723">
    <property type="term" value="F:RNA binding"/>
    <property type="evidence" value="ECO:0007669"/>
    <property type="project" value="TreeGrafter"/>
</dbReference>
<feature type="compositionally biased region" description="Acidic residues" evidence="3">
    <location>
        <begin position="134"/>
        <end position="153"/>
    </location>
</feature>
<dbReference type="GO" id="GO:0006396">
    <property type="term" value="P:RNA processing"/>
    <property type="evidence" value="ECO:0007669"/>
    <property type="project" value="TreeGrafter"/>
</dbReference>
<dbReference type="STRING" id="71784.A0A1Y2B7T7"/>
<feature type="compositionally biased region" description="Basic and acidic residues" evidence="3">
    <location>
        <begin position="274"/>
        <end position="284"/>
    </location>
</feature>
<keyword evidence="2" id="KW-0539">Nucleus</keyword>
<proteinExistence type="predicted"/>
<dbReference type="EMBL" id="MCFC01000019">
    <property type="protein sequence ID" value="ORY30600.1"/>
    <property type="molecule type" value="Genomic_DNA"/>
</dbReference>
<feature type="compositionally biased region" description="Low complexity" evidence="3">
    <location>
        <begin position="65"/>
        <end position="77"/>
    </location>
</feature>
<feature type="compositionally biased region" description="Low complexity" evidence="3">
    <location>
        <begin position="188"/>
        <end position="197"/>
    </location>
</feature>
<reference evidence="5 6" key="1">
    <citation type="submission" date="2016-07" db="EMBL/GenBank/DDBJ databases">
        <title>Pervasive Adenine N6-methylation of Active Genes in Fungi.</title>
        <authorList>
            <consortium name="DOE Joint Genome Institute"/>
            <person name="Mondo S.J."/>
            <person name="Dannebaum R.O."/>
            <person name="Kuo R.C."/>
            <person name="Labutti K."/>
            <person name="Haridas S."/>
            <person name="Kuo A."/>
            <person name="Salamov A."/>
            <person name="Ahrendt S.R."/>
            <person name="Lipzen A."/>
            <person name="Sullivan W."/>
            <person name="Andreopoulos W.B."/>
            <person name="Clum A."/>
            <person name="Lindquist E."/>
            <person name="Daum C."/>
            <person name="Ramamoorthy G.K."/>
            <person name="Gryganskyi A."/>
            <person name="Culley D."/>
            <person name="Magnuson J.K."/>
            <person name="James T.Y."/>
            <person name="O'Malley M.A."/>
            <person name="Stajich J.E."/>
            <person name="Spatafora J.W."/>
            <person name="Visel A."/>
            <person name="Grigoriev I.V."/>
        </authorList>
    </citation>
    <scope>NUCLEOTIDE SEQUENCE [LARGE SCALE GENOMIC DNA]</scope>
    <source>
        <strain evidence="5 6">68-887.2</strain>
    </source>
</reference>
<evidence type="ECO:0000256" key="3">
    <source>
        <dbReference type="SAM" id="MobiDB-lite"/>
    </source>
</evidence>
<dbReference type="InterPro" id="IPR039883">
    <property type="entry name" value="Fcf2/DNTTIP2"/>
</dbReference>
<feature type="compositionally biased region" description="Basic and acidic residues" evidence="3">
    <location>
        <begin position="322"/>
        <end position="345"/>
    </location>
</feature>
<organism evidence="5 6">
    <name type="scientific">Naematelia encephala</name>
    <dbReference type="NCBI Taxonomy" id="71784"/>
    <lineage>
        <taxon>Eukaryota</taxon>
        <taxon>Fungi</taxon>
        <taxon>Dikarya</taxon>
        <taxon>Basidiomycota</taxon>
        <taxon>Agaricomycotina</taxon>
        <taxon>Tremellomycetes</taxon>
        <taxon>Tremellales</taxon>
        <taxon>Naemateliaceae</taxon>
        <taxon>Naematelia</taxon>
    </lineage>
</organism>
<feature type="region of interest" description="Disordered" evidence="3">
    <location>
        <begin position="1"/>
        <end position="234"/>
    </location>
</feature>
<dbReference type="InterPro" id="IPR014810">
    <property type="entry name" value="Fcf2_C"/>
</dbReference>
<evidence type="ECO:0000313" key="6">
    <source>
        <dbReference type="Proteomes" id="UP000193986"/>
    </source>
</evidence>
<feature type="compositionally biased region" description="Polar residues" evidence="3">
    <location>
        <begin position="154"/>
        <end position="172"/>
    </location>
</feature>
<evidence type="ECO:0000256" key="1">
    <source>
        <dbReference type="ARBA" id="ARBA00004604"/>
    </source>
</evidence>
<accession>A0A1Y2B7T7</accession>
<feature type="domain" description="Fcf2 pre-rRNA processing C-terminal" evidence="4">
    <location>
        <begin position="348"/>
        <end position="447"/>
    </location>
</feature>
<comment type="subcellular location">
    <subcellularLocation>
        <location evidence="1">Nucleus</location>
        <location evidence="1">Nucleolus</location>
    </subcellularLocation>
</comment>
<dbReference type="Proteomes" id="UP000193986">
    <property type="component" value="Unassembled WGS sequence"/>
</dbReference>
<protein>
    <submittedName>
        <fullName evidence="5">Fcf2 pre-rRNA processing-domain-containing protein</fullName>
    </submittedName>
</protein>
<keyword evidence="6" id="KW-1185">Reference proteome</keyword>